<proteinExistence type="predicted"/>
<gene>
    <name evidence="1" type="ORF">AVEN_59166_1</name>
</gene>
<reference evidence="1 2" key="1">
    <citation type="journal article" date="2019" name="Sci. Rep.">
        <title>Orb-weaving spider Araneus ventricosus genome elucidates the spidroin gene catalogue.</title>
        <authorList>
            <person name="Kono N."/>
            <person name="Nakamura H."/>
            <person name="Ohtoshi R."/>
            <person name="Moran D.A.P."/>
            <person name="Shinohara A."/>
            <person name="Yoshida Y."/>
            <person name="Fujiwara M."/>
            <person name="Mori M."/>
            <person name="Tomita M."/>
            <person name="Arakawa K."/>
        </authorList>
    </citation>
    <scope>NUCLEOTIDE SEQUENCE [LARGE SCALE GENOMIC DNA]</scope>
</reference>
<sequence length="109" mass="12357">MTERTGIVVSYKMVINGPAPIPSGRKIRLIVENVINTTIPPLWYLPEHRESAYLSRGLFFPIYKEPPYFPEWNTEEVTVMQPQIITSPYLSFQGNLNATSRGVDTGIDS</sequence>
<keyword evidence="2" id="KW-1185">Reference proteome</keyword>
<dbReference type="AlphaFoldDB" id="A0A4Y2IPS9"/>
<evidence type="ECO:0000313" key="2">
    <source>
        <dbReference type="Proteomes" id="UP000499080"/>
    </source>
</evidence>
<accession>A0A4Y2IPS9</accession>
<name>A0A4Y2IPS9_ARAVE</name>
<dbReference type="Proteomes" id="UP000499080">
    <property type="component" value="Unassembled WGS sequence"/>
</dbReference>
<comment type="caution">
    <text evidence="1">The sequence shown here is derived from an EMBL/GenBank/DDBJ whole genome shotgun (WGS) entry which is preliminary data.</text>
</comment>
<organism evidence="1 2">
    <name type="scientific">Araneus ventricosus</name>
    <name type="common">Orbweaver spider</name>
    <name type="synonym">Epeira ventricosa</name>
    <dbReference type="NCBI Taxonomy" id="182803"/>
    <lineage>
        <taxon>Eukaryota</taxon>
        <taxon>Metazoa</taxon>
        <taxon>Ecdysozoa</taxon>
        <taxon>Arthropoda</taxon>
        <taxon>Chelicerata</taxon>
        <taxon>Arachnida</taxon>
        <taxon>Araneae</taxon>
        <taxon>Araneomorphae</taxon>
        <taxon>Entelegynae</taxon>
        <taxon>Araneoidea</taxon>
        <taxon>Araneidae</taxon>
        <taxon>Araneus</taxon>
    </lineage>
</organism>
<evidence type="ECO:0000313" key="1">
    <source>
        <dbReference type="EMBL" id="GBM79674.1"/>
    </source>
</evidence>
<dbReference type="EMBL" id="BGPR01002835">
    <property type="protein sequence ID" value="GBM79674.1"/>
    <property type="molecule type" value="Genomic_DNA"/>
</dbReference>
<protein>
    <submittedName>
        <fullName evidence="1">Uncharacterized protein</fullName>
    </submittedName>
</protein>